<dbReference type="InterPro" id="IPR012337">
    <property type="entry name" value="RNaseH-like_sf"/>
</dbReference>
<feature type="compositionally biased region" description="Low complexity" evidence="1">
    <location>
        <begin position="230"/>
        <end position="242"/>
    </location>
</feature>
<evidence type="ECO:0008006" key="4">
    <source>
        <dbReference type="Google" id="ProtNLM"/>
    </source>
</evidence>
<evidence type="ECO:0000313" key="3">
    <source>
        <dbReference type="Proteomes" id="UP000299102"/>
    </source>
</evidence>
<feature type="compositionally biased region" description="Basic and acidic residues" evidence="1">
    <location>
        <begin position="193"/>
        <end position="203"/>
    </location>
</feature>
<reference evidence="2 3" key="1">
    <citation type="journal article" date="2019" name="Commun. Biol.">
        <title>The bagworm genome reveals a unique fibroin gene that provides high tensile strength.</title>
        <authorList>
            <person name="Kono N."/>
            <person name="Nakamura H."/>
            <person name="Ohtoshi R."/>
            <person name="Tomita M."/>
            <person name="Numata K."/>
            <person name="Arakawa K."/>
        </authorList>
    </citation>
    <scope>NUCLEOTIDE SEQUENCE [LARGE SCALE GENOMIC DNA]</scope>
</reference>
<keyword evidence="3" id="KW-1185">Reference proteome</keyword>
<organism evidence="2 3">
    <name type="scientific">Eumeta variegata</name>
    <name type="common">Bagworm moth</name>
    <name type="synonym">Eumeta japonica</name>
    <dbReference type="NCBI Taxonomy" id="151549"/>
    <lineage>
        <taxon>Eukaryota</taxon>
        <taxon>Metazoa</taxon>
        <taxon>Ecdysozoa</taxon>
        <taxon>Arthropoda</taxon>
        <taxon>Hexapoda</taxon>
        <taxon>Insecta</taxon>
        <taxon>Pterygota</taxon>
        <taxon>Neoptera</taxon>
        <taxon>Endopterygota</taxon>
        <taxon>Lepidoptera</taxon>
        <taxon>Glossata</taxon>
        <taxon>Ditrysia</taxon>
        <taxon>Tineoidea</taxon>
        <taxon>Psychidae</taxon>
        <taxon>Oiketicinae</taxon>
        <taxon>Eumeta</taxon>
    </lineage>
</organism>
<accession>A0A4C1TF05</accession>
<evidence type="ECO:0000256" key="1">
    <source>
        <dbReference type="SAM" id="MobiDB-lite"/>
    </source>
</evidence>
<dbReference type="GO" id="GO:0003676">
    <property type="term" value="F:nucleic acid binding"/>
    <property type="evidence" value="ECO:0007669"/>
    <property type="project" value="InterPro"/>
</dbReference>
<evidence type="ECO:0000313" key="2">
    <source>
        <dbReference type="EMBL" id="GBP12724.1"/>
    </source>
</evidence>
<feature type="compositionally biased region" description="Polar residues" evidence="1">
    <location>
        <begin position="256"/>
        <end position="275"/>
    </location>
</feature>
<dbReference type="Proteomes" id="UP000299102">
    <property type="component" value="Unassembled WGS sequence"/>
</dbReference>
<gene>
    <name evidence="2" type="ORF">EVAR_74101_1</name>
</gene>
<proteinExistence type="predicted"/>
<dbReference type="EMBL" id="BGZK01005144">
    <property type="protein sequence ID" value="GBP12724.1"/>
    <property type="molecule type" value="Genomic_DNA"/>
</dbReference>
<dbReference type="AlphaFoldDB" id="A0A4C1TF05"/>
<name>A0A4C1TF05_EUMVA</name>
<dbReference type="SUPFAM" id="SSF53098">
    <property type="entry name" value="Ribonuclease H-like"/>
    <property type="match status" value="1"/>
</dbReference>
<dbReference type="Gene3D" id="3.30.420.10">
    <property type="entry name" value="Ribonuclease H-like superfamily/Ribonuclease H"/>
    <property type="match status" value="1"/>
</dbReference>
<feature type="compositionally biased region" description="Polar residues" evidence="1">
    <location>
        <begin position="220"/>
        <end position="229"/>
    </location>
</feature>
<protein>
    <recommendedName>
        <fullName evidence="4">Integrase catalytic domain-containing protein</fullName>
    </recommendedName>
</protein>
<sequence>MRVIYHKAVDSGRRRRTTPDSSEPPMSILFRRGLPVTLDTLKKESASDTVRTRLWFPGVDAALERPPPARAAPAGAAASGNCTNLCRVSEHRTLVSDNGTAFTSRESKQFCAINGITDVSYRVYCLASNDRPRAWLKFSKQDLQNEIIKFCSITEIRNTLPLYAPRPINIPERNCYVKRNFNQIKRRGSSNVKQHEDRQRTLDDDSFEGSEGGGGDERQLTNASAPGSATVQTTNTTEGTQVPAASAVKEAELLSPVTNEQESWASPHSGVSSGFDSEYVPERTRPTSVHRRQIPPGLT</sequence>
<dbReference type="InterPro" id="IPR036397">
    <property type="entry name" value="RNaseH_sf"/>
</dbReference>
<comment type="caution">
    <text evidence="2">The sequence shown here is derived from an EMBL/GenBank/DDBJ whole genome shotgun (WGS) entry which is preliminary data.</text>
</comment>
<feature type="region of interest" description="Disordered" evidence="1">
    <location>
        <begin position="1"/>
        <end position="26"/>
    </location>
</feature>
<feature type="region of interest" description="Disordered" evidence="1">
    <location>
        <begin position="186"/>
        <end position="299"/>
    </location>
</feature>